<evidence type="ECO:0000256" key="4">
    <source>
        <dbReference type="ARBA" id="ARBA00022695"/>
    </source>
</evidence>
<dbReference type="Pfam" id="PF13735">
    <property type="entry name" value="tRNA_NucTran2_2"/>
    <property type="match status" value="1"/>
</dbReference>
<dbReference type="InterPro" id="IPR043519">
    <property type="entry name" value="NT_sf"/>
</dbReference>
<evidence type="ECO:0000259" key="10">
    <source>
        <dbReference type="Pfam" id="PF01743"/>
    </source>
</evidence>
<dbReference type="EMBL" id="CP118101">
    <property type="protein sequence ID" value="WDH81206.1"/>
    <property type="molecule type" value="Genomic_DNA"/>
</dbReference>
<dbReference type="Gene3D" id="1.10.3090.10">
    <property type="entry name" value="cca-adding enzyme, domain 2"/>
    <property type="match status" value="1"/>
</dbReference>
<evidence type="ECO:0000256" key="6">
    <source>
        <dbReference type="ARBA" id="ARBA00022741"/>
    </source>
</evidence>
<dbReference type="GO" id="GO:0046872">
    <property type="term" value="F:metal ion binding"/>
    <property type="evidence" value="ECO:0007669"/>
    <property type="project" value="UniProtKB-KW"/>
</dbReference>
<keyword evidence="8 9" id="KW-0694">RNA-binding</keyword>
<evidence type="ECO:0000313" key="13">
    <source>
        <dbReference type="EMBL" id="WDH81206.1"/>
    </source>
</evidence>
<evidence type="ECO:0000256" key="5">
    <source>
        <dbReference type="ARBA" id="ARBA00022723"/>
    </source>
</evidence>
<feature type="domain" description="tRNA nucleotidyltransferase/poly(A) polymerase RNA and SrmB- binding" evidence="11">
    <location>
        <begin position="176"/>
        <end position="231"/>
    </location>
</feature>
<proteinExistence type="inferred from homology"/>
<feature type="domain" description="CCA-adding enzyme C-terminal" evidence="12">
    <location>
        <begin position="261"/>
        <end position="429"/>
    </location>
</feature>
<evidence type="ECO:0000256" key="8">
    <source>
        <dbReference type="ARBA" id="ARBA00022884"/>
    </source>
</evidence>
<protein>
    <submittedName>
        <fullName evidence="13">CCA tRNA nucleotidyltransferase</fullName>
        <ecNumber evidence="13">2.7.7.72</ecNumber>
    </submittedName>
</protein>
<evidence type="ECO:0000256" key="3">
    <source>
        <dbReference type="ARBA" id="ARBA00022694"/>
    </source>
</evidence>
<evidence type="ECO:0000313" key="14">
    <source>
        <dbReference type="Proteomes" id="UP001220962"/>
    </source>
</evidence>
<keyword evidence="5" id="KW-0479">Metal-binding</keyword>
<comment type="cofactor">
    <cofactor evidence="1">
        <name>Mg(2+)</name>
        <dbReference type="ChEBI" id="CHEBI:18420"/>
    </cofactor>
</comment>
<dbReference type="SUPFAM" id="SSF81301">
    <property type="entry name" value="Nucleotidyltransferase"/>
    <property type="match status" value="1"/>
</dbReference>
<evidence type="ECO:0000256" key="7">
    <source>
        <dbReference type="ARBA" id="ARBA00022842"/>
    </source>
</evidence>
<evidence type="ECO:0000259" key="12">
    <source>
        <dbReference type="Pfam" id="PF13735"/>
    </source>
</evidence>
<evidence type="ECO:0000256" key="2">
    <source>
        <dbReference type="ARBA" id="ARBA00022679"/>
    </source>
</evidence>
<sequence length="437" mass="50116">MNNWKHVDPAMAIQGEEVLRRLNDHRHQAYFVGGCVRDEIMNRPVTDMDITTSAKPEEVMALFEGSIPTGLQHGTVTVRMNGFHFEVTTFRTESGYEDHRRPSEVQFVDQVEEDLKRRDFTMNAIAQDYAGQIIDPFNGVTDIERRIVRAVGLAEERFREDALRMLRGVRFASIFDFDIDSLTWDGLLAERDKLPHIAMERVRTEMDKMLAGPYPARGVRLLMDSELLHYVKAPVKLSGLDRTALSLLDKLPQATEFRLGLLLLLLGANSNDADQKLRAWTYSGKVKDRMTKLLDLHEAVLNLISKIVKEAHMELRSRYLEEEWKRSVLQHGVTASEDWHALNSLLPQSFYDMSNEEYLLLDELMEHAAEWRIEMGIYSLKELELSGSDLLRVTGRKGGPWLGETMNWLLLQVVTGQLVNKHDILLEAAKKVISDEK</sequence>
<dbReference type="NCBIfam" id="NF009814">
    <property type="entry name" value="PRK13299.1"/>
    <property type="match status" value="1"/>
</dbReference>
<evidence type="ECO:0000259" key="11">
    <source>
        <dbReference type="Pfam" id="PF12627"/>
    </source>
</evidence>
<evidence type="ECO:0000256" key="9">
    <source>
        <dbReference type="RuleBase" id="RU003953"/>
    </source>
</evidence>
<feature type="domain" description="Poly A polymerase head" evidence="10">
    <location>
        <begin position="29"/>
        <end position="149"/>
    </location>
</feature>
<dbReference type="AlphaFoldDB" id="A0AAX3MUT0"/>
<dbReference type="InterPro" id="IPR032828">
    <property type="entry name" value="PolyA_RNA-bd"/>
</dbReference>
<name>A0AAX3MUT0_9BACL</name>
<keyword evidence="2 9" id="KW-0808">Transferase</keyword>
<dbReference type="Proteomes" id="UP001220962">
    <property type="component" value="Chromosome"/>
</dbReference>
<dbReference type="EC" id="2.7.7.72" evidence="13"/>
<dbReference type="GO" id="GO:0004810">
    <property type="term" value="F:CCA tRNA nucleotidyltransferase activity"/>
    <property type="evidence" value="ECO:0007669"/>
    <property type="project" value="UniProtKB-EC"/>
</dbReference>
<dbReference type="CDD" id="cd05398">
    <property type="entry name" value="NT_ClassII-CCAase"/>
    <property type="match status" value="1"/>
</dbReference>
<keyword evidence="6" id="KW-0547">Nucleotide-binding</keyword>
<dbReference type="InterPro" id="IPR032810">
    <property type="entry name" value="CCA-adding_enz_C"/>
</dbReference>
<dbReference type="InterPro" id="IPR050264">
    <property type="entry name" value="Bact_CCA-adding_enz_type3_sf"/>
</dbReference>
<dbReference type="PANTHER" id="PTHR46173">
    <property type="entry name" value="CCA TRNA NUCLEOTIDYLTRANSFERASE 1, MITOCHONDRIAL"/>
    <property type="match status" value="1"/>
</dbReference>
<comment type="similarity">
    <text evidence="9">Belongs to the tRNA nucleotidyltransferase/poly(A) polymerase family.</text>
</comment>
<evidence type="ECO:0000256" key="1">
    <source>
        <dbReference type="ARBA" id="ARBA00001946"/>
    </source>
</evidence>
<dbReference type="Gene3D" id="1.10.246.80">
    <property type="match status" value="1"/>
</dbReference>
<dbReference type="InterPro" id="IPR002646">
    <property type="entry name" value="PolA_pol_head_dom"/>
</dbReference>
<dbReference type="PANTHER" id="PTHR46173:SF1">
    <property type="entry name" value="CCA TRNA NUCLEOTIDYLTRANSFERASE 1, MITOCHONDRIAL"/>
    <property type="match status" value="1"/>
</dbReference>
<dbReference type="GO" id="GO:0008033">
    <property type="term" value="P:tRNA processing"/>
    <property type="evidence" value="ECO:0007669"/>
    <property type="project" value="UniProtKB-KW"/>
</dbReference>
<gene>
    <name evidence="13" type="ORF">PUW23_16910</name>
</gene>
<reference evidence="13" key="1">
    <citation type="submission" date="2023-02" db="EMBL/GenBank/DDBJ databases">
        <title>Pathogen: clinical or host-associated sample.</title>
        <authorList>
            <person name="Hergert J."/>
            <person name="Casey R."/>
            <person name="Wagner J."/>
            <person name="Young E.L."/>
            <person name="Oakeson K.F."/>
        </authorList>
    </citation>
    <scope>NUCLEOTIDE SEQUENCE</scope>
    <source>
        <strain evidence="13">2022CK-00830</strain>
    </source>
</reference>
<dbReference type="Gene3D" id="3.30.460.10">
    <property type="entry name" value="Beta Polymerase, domain 2"/>
    <property type="match status" value="1"/>
</dbReference>
<dbReference type="GO" id="GO:0000049">
    <property type="term" value="F:tRNA binding"/>
    <property type="evidence" value="ECO:0007669"/>
    <property type="project" value="TreeGrafter"/>
</dbReference>
<dbReference type="GO" id="GO:0000166">
    <property type="term" value="F:nucleotide binding"/>
    <property type="evidence" value="ECO:0007669"/>
    <property type="project" value="UniProtKB-KW"/>
</dbReference>
<keyword evidence="3" id="KW-0819">tRNA processing</keyword>
<dbReference type="Pfam" id="PF12627">
    <property type="entry name" value="PolyA_pol_RNAbd"/>
    <property type="match status" value="1"/>
</dbReference>
<dbReference type="Pfam" id="PF01743">
    <property type="entry name" value="PolyA_pol"/>
    <property type="match status" value="1"/>
</dbReference>
<organism evidence="13 14">
    <name type="scientific">Paenibacillus urinalis</name>
    <dbReference type="NCBI Taxonomy" id="521520"/>
    <lineage>
        <taxon>Bacteria</taxon>
        <taxon>Bacillati</taxon>
        <taxon>Bacillota</taxon>
        <taxon>Bacilli</taxon>
        <taxon>Bacillales</taxon>
        <taxon>Paenibacillaceae</taxon>
        <taxon>Paenibacillus</taxon>
    </lineage>
</organism>
<dbReference type="SUPFAM" id="SSF81891">
    <property type="entry name" value="Poly A polymerase C-terminal region-like"/>
    <property type="match status" value="1"/>
</dbReference>
<keyword evidence="4 13" id="KW-0548">Nucleotidyltransferase</keyword>
<dbReference type="RefSeq" id="WP_047911162.1">
    <property type="nucleotide sequence ID" value="NZ_CP118101.1"/>
</dbReference>
<accession>A0AAX3MUT0</accession>
<keyword evidence="7" id="KW-0460">Magnesium</keyword>